<evidence type="ECO:0000256" key="2">
    <source>
        <dbReference type="ARBA" id="ARBA00005019"/>
    </source>
</evidence>
<dbReference type="PANTHER" id="PTHR39321">
    <property type="entry name" value="NICOTINATE-NUCLEOTIDE ADENYLYLTRANSFERASE-RELATED"/>
    <property type="match status" value="1"/>
</dbReference>
<evidence type="ECO:0000313" key="13">
    <source>
        <dbReference type="EMBL" id="RFP82540.1"/>
    </source>
</evidence>
<dbReference type="EC" id="2.7.7.18" evidence="11"/>
<dbReference type="InterPro" id="IPR014729">
    <property type="entry name" value="Rossmann-like_a/b/a_fold"/>
</dbReference>
<dbReference type="EMBL" id="QVLS01000001">
    <property type="protein sequence ID" value="RFP82540.1"/>
    <property type="molecule type" value="Genomic_DNA"/>
</dbReference>
<name>A0A372EPI0_9BURK</name>
<evidence type="ECO:0000256" key="1">
    <source>
        <dbReference type="ARBA" id="ARBA00002324"/>
    </source>
</evidence>
<gene>
    <name evidence="11 13" type="primary">nadD</name>
    <name evidence="13" type="ORF">DY262_01540</name>
</gene>
<comment type="pathway">
    <text evidence="2 11">Cofactor biosynthesis; NAD(+) biosynthesis; deamido-NAD(+) from nicotinate D-ribonucleotide: step 1/1.</text>
</comment>
<evidence type="ECO:0000259" key="12">
    <source>
        <dbReference type="Pfam" id="PF01467"/>
    </source>
</evidence>
<dbReference type="InterPro" id="IPR004821">
    <property type="entry name" value="Cyt_trans-like"/>
</dbReference>
<dbReference type="GO" id="GO:0009435">
    <property type="term" value="P:NAD+ biosynthetic process"/>
    <property type="evidence" value="ECO:0007669"/>
    <property type="project" value="UniProtKB-UniRule"/>
</dbReference>
<keyword evidence="6 11" id="KW-0548">Nucleotidyltransferase</keyword>
<dbReference type="UniPathway" id="UPA00253">
    <property type="reaction ID" value="UER00332"/>
</dbReference>
<evidence type="ECO:0000256" key="10">
    <source>
        <dbReference type="ARBA" id="ARBA00048721"/>
    </source>
</evidence>
<accession>A0A372EPI0</accession>
<proteinExistence type="inferred from homology"/>
<keyword evidence="9 11" id="KW-0520">NAD</keyword>
<evidence type="ECO:0000256" key="3">
    <source>
        <dbReference type="ARBA" id="ARBA00009014"/>
    </source>
</evidence>
<evidence type="ECO:0000256" key="6">
    <source>
        <dbReference type="ARBA" id="ARBA00022695"/>
    </source>
</evidence>
<dbReference type="InterPro" id="IPR005248">
    <property type="entry name" value="NadD/NMNAT"/>
</dbReference>
<evidence type="ECO:0000256" key="4">
    <source>
        <dbReference type="ARBA" id="ARBA00022642"/>
    </source>
</evidence>
<dbReference type="GO" id="GO:0004515">
    <property type="term" value="F:nicotinate-nucleotide adenylyltransferase activity"/>
    <property type="evidence" value="ECO:0007669"/>
    <property type="project" value="UniProtKB-UniRule"/>
</dbReference>
<dbReference type="RefSeq" id="WP_116957226.1">
    <property type="nucleotide sequence ID" value="NZ_QVLS01000001.1"/>
</dbReference>
<keyword evidence="14" id="KW-1185">Reference proteome</keyword>
<dbReference type="GO" id="GO:0005524">
    <property type="term" value="F:ATP binding"/>
    <property type="evidence" value="ECO:0007669"/>
    <property type="project" value="UniProtKB-KW"/>
</dbReference>
<evidence type="ECO:0000256" key="5">
    <source>
        <dbReference type="ARBA" id="ARBA00022679"/>
    </source>
</evidence>
<reference evidence="13 14" key="1">
    <citation type="submission" date="2018-08" db="EMBL/GenBank/DDBJ databases">
        <title>Hydrogenophaga sp. LA-38 isolated from sludge.</title>
        <authorList>
            <person name="Im W.-T."/>
        </authorList>
    </citation>
    <scope>NUCLEOTIDE SEQUENCE [LARGE SCALE GENOMIC DNA]</scope>
    <source>
        <strain evidence="13 14">LA-38</strain>
    </source>
</reference>
<comment type="catalytic activity">
    <reaction evidence="10 11">
        <text>nicotinate beta-D-ribonucleotide + ATP + H(+) = deamido-NAD(+) + diphosphate</text>
        <dbReference type="Rhea" id="RHEA:22860"/>
        <dbReference type="ChEBI" id="CHEBI:15378"/>
        <dbReference type="ChEBI" id="CHEBI:30616"/>
        <dbReference type="ChEBI" id="CHEBI:33019"/>
        <dbReference type="ChEBI" id="CHEBI:57502"/>
        <dbReference type="ChEBI" id="CHEBI:58437"/>
        <dbReference type="EC" id="2.7.7.18"/>
    </reaction>
</comment>
<evidence type="ECO:0000313" key="14">
    <source>
        <dbReference type="Proteomes" id="UP000261931"/>
    </source>
</evidence>
<dbReference type="Proteomes" id="UP000261931">
    <property type="component" value="Unassembled WGS sequence"/>
</dbReference>
<feature type="domain" description="Cytidyltransferase-like" evidence="12">
    <location>
        <begin position="13"/>
        <end position="181"/>
    </location>
</feature>
<evidence type="ECO:0000256" key="7">
    <source>
        <dbReference type="ARBA" id="ARBA00022741"/>
    </source>
</evidence>
<dbReference type="Gene3D" id="3.40.50.620">
    <property type="entry name" value="HUPs"/>
    <property type="match status" value="1"/>
</dbReference>
<dbReference type="HAMAP" id="MF_00244">
    <property type="entry name" value="NaMN_adenylyltr"/>
    <property type="match status" value="1"/>
</dbReference>
<evidence type="ECO:0000256" key="11">
    <source>
        <dbReference type="HAMAP-Rule" id="MF_00244"/>
    </source>
</evidence>
<comment type="similarity">
    <text evidence="3 11">Belongs to the NadD family.</text>
</comment>
<keyword evidence="8 11" id="KW-0067">ATP-binding</keyword>
<organism evidence="13 14">
    <name type="scientific">Hydrogenophaga borbori</name>
    <dbReference type="NCBI Taxonomy" id="2294117"/>
    <lineage>
        <taxon>Bacteria</taxon>
        <taxon>Pseudomonadati</taxon>
        <taxon>Pseudomonadota</taxon>
        <taxon>Betaproteobacteria</taxon>
        <taxon>Burkholderiales</taxon>
        <taxon>Comamonadaceae</taxon>
        <taxon>Hydrogenophaga</taxon>
    </lineage>
</organism>
<protein>
    <recommendedName>
        <fullName evidence="11">Probable nicotinate-nucleotide adenylyltransferase</fullName>
        <ecNumber evidence="11">2.7.7.18</ecNumber>
    </recommendedName>
    <alternativeName>
        <fullName evidence="11">Deamido-NAD(+) diphosphorylase</fullName>
    </alternativeName>
    <alternativeName>
        <fullName evidence="11">Deamido-NAD(+) pyrophosphorylase</fullName>
    </alternativeName>
    <alternativeName>
        <fullName evidence="11">Nicotinate mononucleotide adenylyltransferase</fullName>
        <shortName evidence="11">NaMN adenylyltransferase</shortName>
    </alternativeName>
</protein>
<evidence type="ECO:0000256" key="9">
    <source>
        <dbReference type="ARBA" id="ARBA00023027"/>
    </source>
</evidence>
<keyword evidence="4 11" id="KW-0662">Pyridine nucleotide biosynthesis</keyword>
<dbReference type="AlphaFoldDB" id="A0A372EPI0"/>
<keyword evidence="5 11" id="KW-0808">Transferase</keyword>
<comment type="caution">
    <text evidence="13">The sequence shown here is derived from an EMBL/GenBank/DDBJ whole genome shotgun (WGS) entry which is preliminary data.</text>
</comment>
<dbReference type="Pfam" id="PF01467">
    <property type="entry name" value="CTP_transf_like"/>
    <property type="match status" value="1"/>
</dbReference>
<evidence type="ECO:0000256" key="8">
    <source>
        <dbReference type="ARBA" id="ARBA00022840"/>
    </source>
</evidence>
<sequence length="215" mass="23412">MAGSGAPLQRVGMFGGAFDPPHTAHRALALAALEQLRLDALHVMPTGQAWHKARTLSPAHHRIAMCERAFGDLPRARIDRRETERLGPSYTADTLAELRAEYPQATLYLVLGADQLLAFKSWVRWEEVLSLATLAVANRPTDIGAQALRGDAPLIDLSRVDLPFVPLRMPLQHISATALRAKLAADPAEGPPLDLLVPDAVASYISQHHLYQTAS</sequence>
<dbReference type="CDD" id="cd02165">
    <property type="entry name" value="NMNAT"/>
    <property type="match status" value="1"/>
</dbReference>
<dbReference type="NCBIfam" id="TIGR00482">
    <property type="entry name" value="nicotinate (nicotinamide) nucleotide adenylyltransferase"/>
    <property type="match status" value="1"/>
</dbReference>
<keyword evidence="7 11" id="KW-0547">Nucleotide-binding</keyword>
<dbReference type="SUPFAM" id="SSF52374">
    <property type="entry name" value="Nucleotidylyl transferase"/>
    <property type="match status" value="1"/>
</dbReference>
<dbReference type="PANTHER" id="PTHR39321:SF3">
    <property type="entry name" value="PHOSPHOPANTETHEINE ADENYLYLTRANSFERASE"/>
    <property type="match status" value="1"/>
</dbReference>
<comment type="function">
    <text evidence="1 11">Catalyzes the reversible adenylation of nicotinate mononucleotide (NaMN) to nicotinic acid adenine dinucleotide (NaAD).</text>
</comment>